<evidence type="ECO:0000313" key="1">
    <source>
        <dbReference type="EMBL" id="MPN54069.1"/>
    </source>
</evidence>
<proteinExistence type="predicted"/>
<name>A0A645IUI2_9ZZZZ</name>
<protein>
    <submittedName>
        <fullName evidence="1">Uncharacterized protein</fullName>
    </submittedName>
</protein>
<organism evidence="1">
    <name type="scientific">bioreactor metagenome</name>
    <dbReference type="NCBI Taxonomy" id="1076179"/>
    <lineage>
        <taxon>unclassified sequences</taxon>
        <taxon>metagenomes</taxon>
        <taxon>ecological metagenomes</taxon>
    </lineage>
</organism>
<dbReference type="AlphaFoldDB" id="A0A645IUI2"/>
<reference evidence="1" key="1">
    <citation type="submission" date="2019-08" db="EMBL/GenBank/DDBJ databases">
        <authorList>
            <person name="Kucharzyk K."/>
            <person name="Murdoch R.W."/>
            <person name="Higgins S."/>
            <person name="Loffler F."/>
        </authorList>
    </citation>
    <scope>NUCLEOTIDE SEQUENCE</scope>
</reference>
<accession>A0A645IUI2</accession>
<sequence>MLDQQFKQVGQNRRRIKRFRRKHRTNASARDTRLRKHTLTQFVNAVLGNETRKKDGHVHPVCRGVMVYIGYLRAFDGGKKIVILNMRA</sequence>
<gene>
    <name evidence="1" type="ORF">SDC9_201738</name>
</gene>
<comment type="caution">
    <text evidence="1">The sequence shown here is derived from an EMBL/GenBank/DDBJ whole genome shotgun (WGS) entry which is preliminary data.</text>
</comment>
<dbReference type="EMBL" id="VSSQ01121924">
    <property type="protein sequence ID" value="MPN54069.1"/>
    <property type="molecule type" value="Genomic_DNA"/>
</dbReference>